<dbReference type="Proteomes" id="UP000693970">
    <property type="component" value="Unassembled WGS sequence"/>
</dbReference>
<evidence type="ECO:0000313" key="1">
    <source>
        <dbReference type="EMBL" id="KAG7346296.1"/>
    </source>
</evidence>
<organism evidence="1 2">
    <name type="scientific">Nitzschia inconspicua</name>
    <dbReference type="NCBI Taxonomy" id="303405"/>
    <lineage>
        <taxon>Eukaryota</taxon>
        <taxon>Sar</taxon>
        <taxon>Stramenopiles</taxon>
        <taxon>Ochrophyta</taxon>
        <taxon>Bacillariophyta</taxon>
        <taxon>Bacillariophyceae</taxon>
        <taxon>Bacillariophycidae</taxon>
        <taxon>Bacillariales</taxon>
        <taxon>Bacillariaceae</taxon>
        <taxon>Nitzschia</taxon>
    </lineage>
</organism>
<reference evidence="1" key="2">
    <citation type="submission" date="2021-04" db="EMBL/GenBank/DDBJ databases">
        <authorList>
            <person name="Podell S."/>
        </authorList>
    </citation>
    <scope>NUCLEOTIDE SEQUENCE</scope>
    <source>
        <strain evidence="1">Hildebrandi</strain>
    </source>
</reference>
<reference evidence="1" key="1">
    <citation type="journal article" date="2021" name="Sci. Rep.">
        <title>Diploid genomic architecture of Nitzschia inconspicua, an elite biomass production diatom.</title>
        <authorList>
            <person name="Oliver A."/>
            <person name="Podell S."/>
            <person name="Pinowska A."/>
            <person name="Traller J.C."/>
            <person name="Smith S.R."/>
            <person name="McClure R."/>
            <person name="Beliaev A."/>
            <person name="Bohutskyi P."/>
            <person name="Hill E.A."/>
            <person name="Rabines A."/>
            <person name="Zheng H."/>
            <person name="Allen L.Z."/>
            <person name="Kuo A."/>
            <person name="Grigoriev I.V."/>
            <person name="Allen A.E."/>
            <person name="Hazlebeck D."/>
            <person name="Allen E.E."/>
        </authorList>
    </citation>
    <scope>NUCLEOTIDE SEQUENCE</scope>
    <source>
        <strain evidence="1">Hildebrandi</strain>
    </source>
</reference>
<dbReference type="OrthoDB" id="44414at2759"/>
<dbReference type="AlphaFoldDB" id="A0A9K3KMX7"/>
<keyword evidence="2" id="KW-1185">Reference proteome</keyword>
<dbReference type="EMBL" id="JAGRRH010000021">
    <property type="protein sequence ID" value="KAG7346296.1"/>
    <property type="molecule type" value="Genomic_DNA"/>
</dbReference>
<name>A0A9K3KMX7_9STRA</name>
<gene>
    <name evidence="1" type="ORF">IV203_005364</name>
</gene>
<sequence>MYDIPNAGWMSPEWNWGYAEGTGHDCAMICRQKYATREERSKLVENLMHGHNNTREPHNFEEIKLVLALAWQRGRWDRSDGGRGGYGEVLASMVDARRYEVGDEVECSRLLVQDMQDRFEMLNPTADDLAMMRDIFDSEPDMDSARRRCSGLVLKAMGFIQNGL</sequence>
<evidence type="ECO:0000313" key="2">
    <source>
        <dbReference type="Proteomes" id="UP000693970"/>
    </source>
</evidence>
<comment type="caution">
    <text evidence="1">The sequence shown here is derived from an EMBL/GenBank/DDBJ whole genome shotgun (WGS) entry which is preliminary data.</text>
</comment>
<proteinExistence type="predicted"/>
<protein>
    <submittedName>
        <fullName evidence="1">Uncharacterized protein</fullName>
    </submittedName>
</protein>
<accession>A0A9K3KMX7</accession>